<dbReference type="InterPro" id="IPR043128">
    <property type="entry name" value="Rev_trsase/Diguanyl_cyclase"/>
</dbReference>
<dbReference type="GO" id="GO:0043709">
    <property type="term" value="P:cell adhesion involved in single-species biofilm formation"/>
    <property type="evidence" value="ECO:0007669"/>
    <property type="project" value="TreeGrafter"/>
</dbReference>
<dbReference type="GO" id="GO:1902201">
    <property type="term" value="P:negative regulation of bacterial-type flagellum-dependent cell motility"/>
    <property type="evidence" value="ECO:0007669"/>
    <property type="project" value="TreeGrafter"/>
</dbReference>
<dbReference type="STRING" id="1798680.A3J66_03905"/>
<dbReference type="GO" id="GO:0052621">
    <property type="term" value="F:diguanylate cyclase activity"/>
    <property type="evidence" value="ECO:0007669"/>
    <property type="project" value="TreeGrafter"/>
</dbReference>
<evidence type="ECO:0000313" key="2">
    <source>
        <dbReference type="EMBL" id="OGH67570.1"/>
    </source>
</evidence>
<organism evidence="2 3">
    <name type="scientific">Candidatus Magasanikbacteria bacterium RIFCSPHIGHO2_02_FULL_47_14</name>
    <dbReference type="NCBI Taxonomy" id="1798680"/>
    <lineage>
        <taxon>Bacteria</taxon>
        <taxon>Candidatus Magasanikiibacteriota</taxon>
    </lineage>
</organism>
<dbReference type="SUPFAM" id="SSF55073">
    <property type="entry name" value="Nucleotide cyclase"/>
    <property type="match status" value="1"/>
</dbReference>
<name>A0A1F6M7K2_9BACT</name>
<evidence type="ECO:0000259" key="1">
    <source>
        <dbReference type="PROSITE" id="PS50887"/>
    </source>
</evidence>
<dbReference type="EMBL" id="MFQB01000028">
    <property type="protein sequence ID" value="OGH67570.1"/>
    <property type="molecule type" value="Genomic_DNA"/>
</dbReference>
<accession>A0A1F6M7K2</accession>
<gene>
    <name evidence="2" type="ORF">A3J66_03905</name>
</gene>
<dbReference type="Gene3D" id="3.30.70.270">
    <property type="match status" value="1"/>
</dbReference>
<reference evidence="2 3" key="1">
    <citation type="journal article" date="2016" name="Nat. Commun.">
        <title>Thousands of microbial genomes shed light on interconnected biogeochemical processes in an aquifer system.</title>
        <authorList>
            <person name="Anantharaman K."/>
            <person name="Brown C.T."/>
            <person name="Hug L.A."/>
            <person name="Sharon I."/>
            <person name="Castelle C.J."/>
            <person name="Probst A.J."/>
            <person name="Thomas B.C."/>
            <person name="Singh A."/>
            <person name="Wilkins M.J."/>
            <person name="Karaoz U."/>
            <person name="Brodie E.L."/>
            <person name="Williams K.H."/>
            <person name="Hubbard S.S."/>
            <person name="Banfield J.F."/>
        </authorList>
    </citation>
    <scope>NUCLEOTIDE SEQUENCE [LARGE SCALE GENOMIC DNA]</scope>
</reference>
<sequence length="344" mass="38718">MDERRRGAPQQTGERPMIIAEPEKFLERDWVPDLIREEEDSEKKKILLDFFIKKVLRMHIRLEEQKKQRGKQDPAAFEEALDLHAAALADSALVDALNHYELIQAEKERGRNRLTGLLNGDAVASIFTERMRDSREKPGKGATVVVRMDADRFKSINDTFGHKIGDGVLKGIAKALEDGVRPSDYALHFSGDEFGLLLTNVKPAEGKTLEQTVEDIIKRLIQKLEKVVRPDGQIQTASVGYRVVNQDEHGFFPQFDHDADEAAGIAKMLQFVPGSEMGSERIVNFDRIADAMEQVSPQEFHASKFQAAAKRPIDEVKRALQIDEAELQRRVAAVLELIQNAEAA</sequence>
<evidence type="ECO:0000313" key="3">
    <source>
        <dbReference type="Proteomes" id="UP000176282"/>
    </source>
</evidence>
<dbReference type="PANTHER" id="PTHR45138:SF9">
    <property type="entry name" value="DIGUANYLATE CYCLASE DGCM-RELATED"/>
    <property type="match status" value="1"/>
</dbReference>
<dbReference type="InterPro" id="IPR050469">
    <property type="entry name" value="Diguanylate_Cyclase"/>
</dbReference>
<dbReference type="NCBIfam" id="TIGR00254">
    <property type="entry name" value="GGDEF"/>
    <property type="match status" value="1"/>
</dbReference>
<dbReference type="PANTHER" id="PTHR45138">
    <property type="entry name" value="REGULATORY COMPONENTS OF SENSORY TRANSDUCTION SYSTEM"/>
    <property type="match status" value="1"/>
</dbReference>
<dbReference type="CDD" id="cd01949">
    <property type="entry name" value="GGDEF"/>
    <property type="match status" value="1"/>
</dbReference>
<dbReference type="SMART" id="SM00267">
    <property type="entry name" value="GGDEF"/>
    <property type="match status" value="1"/>
</dbReference>
<dbReference type="AlphaFoldDB" id="A0A1F6M7K2"/>
<dbReference type="Proteomes" id="UP000176282">
    <property type="component" value="Unassembled WGS sequence"/>
</dbReference>
<feature type="domain" description="GGDEF" evidence="1">
    <location>
        <begin position="141"/>
        <end position="287"/>
    </location>
</feature>
<proteinExistence type="predicted"/>
<protein>
    <recommendedName>
        <fullName evidence="1">GGDEF domain-containing protein</fullName>
    </recommendedName>
</protein>
<dbReference type="Pfam" id="PF00990">
    <property type="entry name" value="GGDEF"/>
    <property type="match status" value="1"/>
</dbReference>
<dbReference type="PROSITE" id="PS50887">
    <property type="entry name" value="GGDEF"/>
    <property type="match status" value="1"/>
</dbReference>
<comment type="caution">
    <text evidence="2">The sequence shown here is derived from an EMBL/GenBank/DDBJ whole genome shotgun (WGS) entry which is preliminary data.</text>
</comment>
<dbReference type="InterPro" id="IPR029787">
    <property type="entry name" value="Nucleotide_cyclase"/>
</dbReference>
<dbReference type="GO" id="GO:0005886">
    <property type="term" value="C:plasma membrane"/>
    <property type="evidence" value="ECO:0007669"/>
    <property type="project" value="TreeGrafter"/>
</dbReference>
<dbReference type="InterPro" id="IPR000160">
    <property type="entry name" value="GGDEF_dom"/>
</dbReference>